<protein>
    <recommendedName>
        <fullName evidence="7">Major facilitator superfamily (MFS) profile domain-containing protein</fullName>
    </recommendedName>
</protein>
<dbReference type="PANTHER" id="PTHR23501">
    <property type="entry name" value="MAJOR FACILITATOR SUPERFAMILY"/>
    <property type="match status" value="1"/>
</dbReference>
<evidence type="ECO:0000256" key="1">
    <source>
        <dbReference type="ARBA" id="ARBA00004141"/>
    </source>
</evidence>
<feature type="transmembrane region" description="Helical" evidence="6">
    <location>
        <begin position="258"/>
        <end position="280"/>
    </location>
</feature>
<dbReference type="Gene3D" id="1.20.1720.10">
    <property type="entry name" value="Multidrug resistance protein D"/>
    <property type="match status" value="1"/>
</dbReference>
<dbReference type="Proteomes" id="UP000663840">
    <property type="component" value="Unassembled WGS sequence"/>
</dbReference>
<sequence length="571" mass="61237">MGHVDFFSSTAMENNQQSGKLTTQQSGEGDIDRKSVGDIENPPVATNAEASQGQYLTGAKLALAFVGMLLSILLVALDQTIVVSGFPKIASHFDALSQVSWIVSGYFLTQAGLLLLYGQLLIVASTKWIYVAAVLIFEIGSLFCAVAPSAEFLIFGRAVAGTGAAGIFISILSIIAQVTRLEDRPLLFGLFGAVFAVSLVVGPLVGGAFTDHVSWRWCFYINLPFGAVSVGAILILFDARPPVRTDLFQYDQAWRKWVALDWVGAALCLGFVTCLLLPLQWGGNTKPWKDKVVIALFCLFAVIFIAFLLWEKRKGSKGILPLSLFRHRTQIGTCIEAFMIYMAMILATYYLPLQYQATKGHSATKSGIDILPFMLACVLTAAGSGAIINVTGRYWHFLVFSPLVSAVASGLLFGLNDVDISSARLAGFQILLGVGLGGSLQNVIIAIQAEYNHDEKMIPQATSLVTFTQLGGGIIGIAVAGAVFANKLASSLFDIAPNFPPEVAEGVRQSVTIIYTLPPDQQGVVIQAYVRALNYVYLVGVPVCVVAALSAFLIKDHNIKTMNMSIQGGAA</sequence>
<dbReference type="EMBL" id="CAJMWR010001266">
    <property type="protein sequence ID" value="CAE6420966.1"/>
    <property type="molecule type" value="Genomic_DNA"/>
</dbReference>
<dbReference type="InterPro" id="IPR036259">
    <property type="entry name" value="MFS_trans_sf"/>
</dbReference>
<evidence type="ECO:0000256" key="5">
    <source>
        <dbReference type="SAM" id="MobiDB-lite"/>
    </source>
</evidence>
<name>A0A8H2XDI5_9AGAM</name>
<comment type="subcellular location">
    <subcellularLocation>
        <location evidence="1">Membrane</location>
        <topology evidence="1">Multi-pass membrane protein</topology>
    </subcellularLocation>
</comment>
<reference evidence="8" key="1">
    <citation type="submission" date="2021-01" db="EMBL/GenBank/DDBJ databases">
        <authorList>
            <person name="Kaushik A."/>
        </authorList>
    </citation>
    <scope>NUCLEOTIDE SEQUENCE</scope>
    <source>
        <strain evidence="8">AG1-1A</strain>
    </source>
</reference>
<feature type="domain" description="Major facilitator superfamily (MFS) profile" evidence="7">
    <location>
        <begin position="64"/>
        <end position="559"/>
    </location>
</feature>
<dbReference type="GO" id="GO:0005886">
    <property type="term" value="C:plasma membrane"/>
    <property type="evidence" value="ECO:0007669"/>
    <property type="project" value="TreeGrafter"/>
</dbReference>
<feature type="region of interest" description="Disordered" evidence="5">
    <location>
        <begin position="1"/>
        <end position="38"/>
    </location>
</feature>
<dbReference type="InterPro" id="IPR011701">
    <property type="entry name" value="MFS"/>
</dbReference>
<dbReference type="PROSITE" id="PS50850">
    <property type="entry name" value="MFS"/>
    <property type="match status" value="1"/>
</dbReference>
<keyword evidence="3 6" id="KW-1133">Transmembrane helix</keyword>
<dbReference type="SUPFAM" id="SSF103473">
    <property type="entry name" value="MFS general substrate transporter"/>
    <property type="match status" value="1"/>
</dbReference>
<dbReference type="Gene3D" id="1.20.1250.20">
    <property type="entry name" value="MFS general substrate transporter like domains"/>
    <property type="match status" value="1"/>
</dbReference>
<evidence type="ECO:0000313" key="8">
    <source>
        <dbReference type="EMBL" id="CAE6420966.1"/>
    </source>
</evidence>
<gene>
    <name evidence="8" type="ORF">RDB_LOCUS54598</name>
</gene>
<dbReference type="Pfam" id="PF07690">
    <property type="entry name" value="MFS_1"/>
    <property type="match status" value="1"/>
</dbReference>
<dbReference type="PRINTS" id="PR01036">
    <property type="entry name" value="TCRTETB"/>
</dbReference>
<evidence type="ECO:0000256" key="6">
    <source>
        <dbReference type="SAM" id="Phobius"/>
    </source>
</evidence>
<organism evidence="8 9">
    <name type="scientific">Rhizoctonia solani</name>
    <dbReference type="NCBI Taxonomy" id="456999"/>
    <lineage>
        <taxon>Eukaryota</taxon>
        <taxon>Fungi</taxon>
        <taxon>Dikarya</taxon>
        <taxon>Basidiomycota</taxon>
        <taxon>Agaricomycotina</taxon>
        <taxon>Agaricomycetes</taxon>
        <taxon>Cantharellales</taxon>
        <taxon>Ceratobasidiaceae</taxon>
        <taxon>Rhizoctonia</taxon>
    </lineage>
</organism>
<feature type="transmembrane region" description="Helical" evidence="6">
    <location>
        <begin position="61"/>
        <end position="86"/>
    </location>
</feature>
<feature type="transmembrane region" description="Helical" evidence="6">
    <location>
        <begin position="186"/>
        <end position="205"/>
    </location>
</feature>
<evidence type="ECO:0000256" key="3">
    <source>
        <dbReference type="ARBA" id="ARBA00022989"/>
    </source>
</evidence>
<evidence type="ECO:0000313" key="9">
    <source>
        <dbReference type="Proteomes" id="UP000663840"/>
    </source>
</evidence>
<keyword evidence="4 6" id="KW-0472">Membrane</keyword>
<feature type="transmembrane region" description="Helical" evidence="6">
    <location>
        <begin position="427"/>
        <end position="449"/>
    </location>
</feature>
<proteinExistence type="predicted"/>
<dbReference type="PANTHER" id="PTHR23501:SF198">
    <property type="entry name" value="AZOLE RESISTANCE PROTEIN 1-RELATED"/>
    <property type="match status" value="1"/>
</dbReference>
<feature type="transmembrane region" description="Helical" evidence="6">
    <location>
        <begin position="370"/>
        <end position="390"/>
    </location>
</feature>
<feature type="transmembrane region" description="Helical" evidence="6">
    <location>
        <begin position="461"/>
        <end position="484"/>
    </location>
</feature>
<feature type="transmembrane region" description="Helical" evidence="6">
    <location>
        <begin position="98"/>
        <end position="116"/>
    </location>
</feature>
<dbReference type="InterPro" id="IPR020846">
    <property type="entry name" value="MFS_dom"/>
</dbReference>
<dbReference type="GO" id="GO:0022857">
    <property type="term" value="F:transmembrane transporter activity"/>
    <property type="evidence" value="ECO:0007669"/>
    <property type="project" value="InterPro"/>
</dbReference>
<feature type="transmembrane region" description="Helical" evidence="6">
    <location>
        <begin position="154"/>
        <end position="174"/>
    </location>
</feature>
<feature type="transmembrane region" description="Helical" evidence="6">
    <location>
        <begin position="217"/>
        <end position="237"/>
    </location>
</feature>
<accession>A0A8H2XDI5</accession>
<evidence type="ECO:0000256" key="2">
    <source>
        <dbReference type="ARBA" id="ARBA00022692"/>
    </source>
</evidence>
<feature type="compositionally biased region" description="Polar residues" evidence="5">
    <location>
        <begin position="7"/>
        <end position="27"/>
    </location>
</feature>
<feature type="transmembrane region" description="Helical" evidence="6">
    <location>
        <begin position="331"/>
        <end position="350"/>
    </location>
</feature>
<evidence type="ECO:0000256" key="4">
    <source>
        <dbReference type="ARBA" id="ARBA00023136"/>
    </source>
</evidence>
<feature type="transmembrane region" description="Helical" evidence="6">
    <location>
        <begin position="128"/>
        <end position="148"/>
    </location>
</feature>
<feature type="transmembrane region" description="Helical" evidence="6">
    <location>
        <begin position="535"/>
        <end position="554"/>
    </location>
</feature>
<dbReference type="AlphaFoldDB" id="A0A8H2XDI5"/>
<keyword evidence="2 6" id="KW-0812">Transmembrane</keyword>
<feature type="transmembrane region" description="Helical" evidence="6">
    <location>
        <begin position="397"/>
        <end position="415"/>
    </location>
</feature>
<feature type="transmembrane region" description="Helical" evidence="6">
    <location>
        <begin position="292"/>
        <end position="310"/>
    </location>
</feature>
<comment type="caution">
    <text evidence="8">The sequence shown here is derived from an EMBL/GenBank/DDBJ whole genome shotgun (WGS) entry which is preliminary data.</text>
</comment>
<evidence type="ECO:0000259" key="7">
    <source>
        <dbReference type="PROSITE" id="PS50850"/>
    </source>
</evidence>